<evidence type="ECO:0000256" key="2">
    <source>
        <dbReference type="SAM" id="MobiDB-lite"/>
    </source>
</evidence>
<comment type="caution">
    <text evidence="3">The sequence shown here is derived from an EMBL/GenBank/DDBJ whole genome shotgun (WGS) entry which is preliminary data.</text>
</comment>
<dbReference type="PANTHER" id="PTHR34645:SF1">
    <property type="entry name" value="GENE 136-RELATED"/>
    <property type="match status" value="1"/>
</dbReference>
<organism evidence="3 4">
    <name type="scientific">Dimorphilus gyrociliatus</name>
    <dbReference type="NCBI Taxonomy" id="2664684"/>
    <lineage>
        <taxon>Eukaryota</taxon>
        <taxon>Metazoa</taxon>
        <taxon>Spiralia</taxon>
        <taxon>Lophotrochozoa</taxon>
        <taxon>Annelida</taxon>
        <taxon>Polychaeta</taxon>
        <taxon>Polychaeta incertae sedis</taxon>
        <taxon>Dinophilidae</taxon>
        <taxon>Dimorphilus</taxon>
    </lineage>
</organism>
<gene>
    <name evidence="3" type="ORF">DGYR_LOCUS2048</name>
</gene>
<protein>
    <submittedName>
        <fullName evidence="3">DgyrCDS2197</fullName>
    </submittedName>
</protein>
<dbReference type="EMBL" id="CAJFCJ010000003">
    <property type="protein sequence ID" value="CAD5112995.1"/>
    <property type="molecule type" value="Genomic_DNA"/>
</dbReference>
<evidence type="ECO:0000313" key="4">
    <source>
        <dbReference type="Proteomes" id="UP000549394"/>
    </source>
</evidence>
<proteinExistence type="predicted"/>
<dbReference type="AlphaFoldDB" id="A0A7I8VCB7"/>
<reference evidence="3 4" key="1">
    <citation type="submission" date="2020-08" db="EMBL/GenBank/DDBJ databases">
        <authorList>
            <person name="Hejnol A."/>
        </authorList>
    </citation>
    <scope>NUCLEOTIDE SEQUENCE [LARGE SCALE GENOMIC DNA]</scope>
</reference>
<dbReference type="PANTHER" id="PTHR34645">
    <property type="entry name" value="SIMILAR TO HYPOTHETICAL PROTEIN"/>
    <property type="match status" value="1"/>
</dbReference>
<feature type="coiled-coil region" evidence="1">
    <location>
        <begin position="118"/>
        <end position="250"/>
    </location>
</feature>
<dbReference type="InterPro" id="IPR038927">
    <property type="entry name" value="C6orf163"/>
</dbReference>
<evidence type="ECO:0000313" key="3">
    <source>
        <dbReference type="EMBL" id="CAD5112995.1"/>
    </source>
</evidence>
<feature type="coiled-coil region" evidence="1">
    <location>
        <begin position="278"/>
        <end position="319"/>
    </location>
</feature>
<sequence>MPLKVGRSSTLPVYSRENTKRSKKTPRRENTKIALEIGGKLPELPPPPPPTGLSTIGPRTVYDGVPLRYEHSRIPFGIKDATHKDIVDLGKSLTEKMTAEEEESRENAVRAAEEAVWAEAETIRIRAVEKAIESTKAEYEKLLKKVEKLQSSKVREAVARAEARIEEAISDAVQEEKVNGERRLKEAVAEADKRWLADLKKAVLKAREEERQAAVQKAEIAAKAAEENTKKLLEEAEKNKLIELKNLEEEYLYQLQATDTSVRVQEEAVAEIRLKCLKEEMDRKLVGLKEILDKERQLSEETKIEIERVKDSKKRVEKELKNVYTSFHSFVENSRPYNIGQSAFVIPKLHTIDYAIDNTHNNILQRSLLKTPSLTDSSMTNVN</sequence>
<feature type="region of interest" description="Disordered" evidence="2">
    <location>
        <begin position="1"/>
        <end position="59"/>
    </location>
</feature>
<evidence type="ECO:0000256" key="1">
    <source>
        <dbReference type="SAM" id="Coils"/>
    </source>
</evidence>
<accession>A0A7I8VCB7</accession>
<keyword evidence="4" id="KW-1185">Reference proteome</keyword>
<keyword evidence="1" id="KW-0175">Coiled coil</keyword>
<dbReference type="Proteomes" id="UP000549394">
    <property type="component" value="Unassembled WGS sequence"/>
</dbReference>
<name>A0A7I8VCB7_9ANNE</name>